<protein>
    <recommendedName>
        <fullName evidence="1">non-specific serine/threonine protein kinase</fullName>
        <ecNumber evidence="1">2.7.11.1</ecNumber>
    </recommendedName>
</protein>
<dbReference type="Gene3D" id="3.30.200.20">
    <property type="entry name" value="Phosphorylase Kinase, domain 1"/>
    <property type="match status" value="1"/>
</dbReference>
<dbReference type="InterPro" id="IPR005543">
    <property type="entry name" value="PASTA_dom"/>
</dbReference>
<feature type="transmembrane region" description="Helical" evidence="11">
    <location>
        <begin position="352"/>
        <end position="373"/>
    </location>
</feature>
<dbReference type="SMART" id="SM00220">
    <property type="entry name" value="S_TKc"/>
    <property type="match status" value="1"/>
</dbReference>
<dbReference type="GO" id="GO:0004674">
    <property type="term" value="F:protein serine/threonine kinase activity"/>
    <property type="evidence" value="ECO:0007669"/>
    <property type="project" value="UniProtKB-KW"/>
</dbReference>
<sequence>MKPEAGTVLGGRYELTTRIAVGGMGEVWKGTDNVLGRPVAAKIMKDEYRDDEGFLARFRAEARSMGAVSDPGIAGVYDYGEETGAPYLVMEYVPGEALSAIIERDGAMSEVDALNITAQAAQALDAAHKAGVVHRDIKPGNLLITPDFRVKITDFGIARVADQAPLTRTGQVMGTAQYLAPEQATGKGSVPQSDLYSLGIILYELLAGRRPFIGETQVEIAIAQVNRKHPALPETVSAPVQRLVDCLLAKKPGQRPADGASVATAARALMDGDIAAAEAAIPQLAPNAGGQTAATQVIGSDEASTTVLNHTSEQAAAQPAGIQRGYLAGPEPTSEELEEPEERKKGGAGAKAAIAILVIALLGLLGWGAWALFGEQLFGDQTTDEQSEMVEINPSDYVGKDYRDAKADLRDIGLKAEKTLEYSDEPEGTVTAVQSGENGYSFPSGSRVTLVVSRGSEPTQNDPADNQDSQPEQQEQQPQERKRPSDSNQGGSDQGGSDQGGSNQQDGSGGSGSDNGGGSNDSPGNSGDAPGQDRGNSGNAPGQNKDQGGQGGQNGSDQGNSGQGGSGQGGGKVTGGDSASNSGGK</sequence>
<feature type="compositionally biased region" description="Polar residues" evidence="10">
    <location>
        <begin position="456"/>
        <end position="469"/>
    </location>
</feature>
<organism evidence="14 15">
    <name type="scientific">Brevibacterium ravenspurgense</name>
    <dbReference type="NCBI Taxonomy" id="479117"/>
    <lineage>
        <taxon>Bacteria</taxon>
        <taxon>Bacillati</taxon>
        <taxon>Actinomycetota</taxon>
        <taxon>Actinomycetes</taxon>
        <taxon>Micrococcales</taxon>
        <taxon>Brevibacteriaceae</taxon>
        <taxon>Brevibacterium</taxon>
    </lineage>
</organism>
<dbReference type="Pfam" id="PF00069">
    <property type="entry name" value="Pkinase"/>
    <property type="match status" value="1"/>
</dbReference>
<dbReference type="InterPro" id="IPR008271">
    <property type="entry name" value="Ser/Thr_kinase_AS"/>
</dbReference>
<dbReference type="InterPro" id="IPR011009">
    <property type="entry name" value="Kinase-like_dom_sf"/>
</dbReference>
<feature type="domain" description="PASTA" evidence="13">
    <location>
        <begin position="393"/>
        <end position="454"/>
    </location>
</feature>
<comment type="catalytic activity">
    <reaction evidence="9">
        <text>L-seryl-[protein] + ATP = O-phospho-L-seryl-[protein] + ADP + H(+)</text>
        <dbReference type="Rhea" id="RHEA:17989"/>
        <dbReference type="Rhea" id="RHEA-COMP:9863"/>
        <dbReference type="Rhea" id="RHEA-COMP:11604"/>
        <dbReference type="ChEBI" id="CHEBI:15378"/>
        <dbReference type="ChEBI" id="CHEBI:29999"/>
        <dbReference type="ChEBI" id="CHEBI:30616"/>
        <dbReference type="ChEBI" id="CHEBI:83421"/>
        <dbReference type="ChEBI" id="CHEBI:456216"/>
        <dbReference type="EC" id="2.7.11.1"/>
    </reaction>
</comment>
<dbReference type="PROSITE" id="PS00108">
    <property type="entry name" value="PROTEIN_KINASE_ST"/>
    <property type="match status" value="1"/>
</dbReference>
<dbReference type="CDD" id="cd14014">
    <property type="entry name" value="STKc_PknB_like"/>
    <property type="match status" value="1"/>
</dbReference>
<dbReference type="GO" id="GO:0106310">
    <property type="term" value="F:protein serine kinase activity"/>
    <property type="evidence" value="ECO:0007669"/>
    <property type="project" value="RHEA"/>
</dbReference>
<dbReference type="Gene3D" id="1.10.510.10">
    <property type="entry name" value="Transferase(Phosphotransferase) domain 1"/>
    <property type="match status" value="1"/>
</dbReference>
<dbReference type="AlphaFoldDB" id="A0A150HCU3"/>
<keyword evidence="4" id="KW-0677">Repeat</keyword>
<dbReference type="Pfam" id="PF03793">
    <property type="entry name" value="PASTA"/>
    <property type="match status" value="1"/>
</dbReference>
<keyword evidence="2" id="KW-0723">Serine/threonine-protein kinase</keyword>
<evidence type="ECO:0000256" key="6">
    <source>
        <dbReference type="ARBA" id="ARBA00022777"/>
    </source>
</evidence>
<feature type="domain" description="Protein kinase" evidence="12">
    <location>
        <begin position="13"/>
        <end position="270"/>
    </location>
</feature>
<evidence type="ECO:0000256" key="11">
    <source>
        <dbReference type="SAM" id="Phobius"/>
    </source>
</evidence>
<feature type="compositionally biased region" description="Gly residues" evidence="10">
    <location>
        <begin position="561"/>
        <end position="574"/>
    </location>
</feature>
<dbReference type="PANTHER" id="PTHR43289:SF6">
    <property type="entry name" value="SERINE_THREONINE-PROTEIN KINASE NEKL-3"/>
    <property type="match status" value="1"/>
</dbReference>
<dbReference type="RefSeq" id="WP_019174065.1">
    <property type="nucleotide sequence ID" value="NZ_LQQC01000001.1"/>
</dbReference>
<keyword evidence="15" id="KW-1185">Reference proteome</keyword>
<evidence type="ECO:0000256" key="3">
    <source>
        <dbReference type="ARBA" id="ARBA00022679"/>
    </source>
</evidence>
<feature type="compositionally biased region" description="Gly residues" evidence="10">
    <location>
        <begin position="507"/>
        <end position="519"/>
    </location>
</feature>
<dbReference type="CDD" id="cd06577">
    <property type="entry name" value="PASTA_pknB"/>
    <property type="match status" value="1"/>
</dbReference>
<dbReference type="SMART" id="SM00740">
    <property type="entry name" value="PASTA"/>
    <property type="match status" value="1"/>
</dbReference>
<keyword evidence="11" id="KW-0472">Membrane</keyword>
<keyword evidence="11" id="KW-0812">Transmembrane</keyword>
<dbReference type="FunFam" id="1.10.510.10:FF:000021">
    <property type="entry name" value="Serine/threonine protein kinase"/>
    <property type="match status" value="1"/>
</dbReference>
<feature type="region of interest" description="Disordered" evidence="10">
    <location>
        <begin position="424"/>
        <end position="585"/>
    </location>
</feature>
<dbReference type="GO" id="GO:0005524">
    <property type="term" value="F:ATP binding"/>
    <property type="evidence" value="ECO:0007669"/>
    <property type="project" value="UniProtKB-KW"/>
</dbReference>
<dbReference type="SUPFAM" id="SSF56112">
    <property type="entry name" value="Protein kinase-like (PK-like)"/>
    <property type="match status" value="1"/>
</dbReference>
<comment type="caution">
    <text evidence="14">The sequence shown here is derived from an EMBL/GenBank/DDBJ whole genome shotgun (WGS) entry which is preliminary data.</text>
</comment>
<evidence type="ECO:0000259" key="12">
    <source>
        <dbReference type="PROSITE" id="PS50011"/>
    </source>
</evidence>
<keyword evidence="5" id="KW-0547">Nucleotide-binding</keyword>
<keyword evidence="7" id="KW-0067">ATP-binding</keyword>
<reference evidence="14 15" key="1">
    <citation type="submission" date="2016-01" db="EMBL/GenBank/DDBJ databases">
        <title>Use of Whole Genome Sequencing to ascertain that Brevibacterium massiliense (Roux, Raoult 2009) is a later heterotypic synonym of Brevibacterium ravenspurgense (Mages 2008).</title>
        <authorList>
            <person name="Bernier A.-M."/>
            <person name="Burdz T."/>
            <person name="Huynh C."/>
            <person name="Pachecho A.L."/>
            <person name="Wiebe D."/>
            <person name="Bonner C."/>
            <person name="Bernard K."/>
        </authorList>
    </citation>
    <scope>NUCLEOTIDE SEQUENCE [LARGE SCALE GENOMIC DNA]</scope>
    <source>
        <strain evidence="14 15">CCUG56047</strain>
    </source>
</reference>
<evidence type="ECO:0000259" key="13">
    <source>
        <dbReference type="PROSITE" id="PS51178"/>
    </source>
</evidence>
<evidence type="ECO:0000313" key="15">
    <source>
        <dbReference type="Proteomes" id="UP000243589"/>
    </source>
</evidence>
<dbReference type="EMBL" id="LQQC01000001">
    <property type="protein sequence ID" value="KXZ59794.1"/>
    <property type="molecule type" value="Genomic_DNA"/>
</dbReference>
<dbReference type="InterPro" id="IPR000719">
    <property type="entry name" value="Prot_kinase_dom"/>
</dbReference>
<feature type="compositionally biased region" description="Polar residues" evidence="10">
    <location>
        <begin position="431"/>
        <end position="447"/>
    </location>
</feature>
<evidence type="ECO:0000256" key="9">
    <source>
        <dbReference type="ARBA" id="ARBA00048679"/>
    </source>
</evidence>
<dbReference type="PANTHER" id="PTHR43289">
    <property type="entry name" value="MITOGEN-ACTIVATED PROTEIN KINASE KINASE KINASE 20-RELATED"/>
    <property type="match status" value="1"/>
</dbReference>
<keyword evidence="6 14" id="KW-0418">Kinase</keyword>
<proteinExistence type="predicted"/>
<evidence type="ECO:0000256" key="10">
    <source>
        <dbReference type="SAM" id="MobiDB-lite"/>
    </source>
</evidence>
<evidence type="ECO:0000256" key="4">
    <source>
        <dbReference type="ARBA" id="ARBA00022737"/>
    </source>
</evidence>
<evidence type="ECO:0000256" key="1">
    <source>
        <dbReference type="ARBA" id="ARBA00012513"/>
    </source>
</evidence>
<evidence type="ECO:0000313" key="14">
    <source>
        <dbReference type="EMBL" id="KXZ59794.1"/>
    </source>
</evidence>
<evidence type="ECO:0000256" key="5">
    <source>
        <dbReference type="ARBA" id="ARBA00022741"/>
    </source>
</evidence>
<dbReference type="PROSITE" id="PS51178">
    <property type="entry name" value="PASTA"/>
    <property type="match status" value="1"/>
</dbReference>
<feature type="region of interest" description="Disordered" evidence="10">
    <location>
        <begin position="312"/>
        <end position="346"/>
    </location>
</feature>
<dbReference type="Gene3D" id="3.30.10.20">
    <property type="match status" value="1"/>
</dbReference>
<gene>
    <name evidence="14" type="primary">pknA</name>
    <name evidence="14" type="ORF">Bravens_00008</name>
</gene>
<name>A0A150HCU3_9MICO</name>
<dbReference type="PROSITE" id="PS50011">
    <property type="entry name" value="PROTEIN_KINASE_DOM"/>
    <property type="match status" value="1"/>
</dbReference>
<evidence type="ECO:0000256" key="2">
    <source>
        <dbReference type="ARBA" id="ARBA00022527"/>
    </source>
</evidence>
<comment type="catalytic activity">
    <reaction evidence="8">
        <text>L-threonyl-[protein] + ATP = O-phospho-L-threonyl-[protein] + ADP + H(+)</text>
        <dbReference type="Rhea" id="RHEA:46608"/>
        <dbReference type="Rhea" id="RHEA-COMP:11060"/>
        <dbReference type="Rhea" id="RHEA-COMP:11605"/>
        <dbReference type="ChEBI" id="CHEBI:15378"/>
        <dbReference type="ChEBI" id="CHEBI:30013"/>
        <dbReference type="ChEBI" id="CHEBI:30616"/>
        <dbReference type="ChEBI" id="CHEBI:61977"/>
        <dbReference type="ChEBI" id="CHEBI:456216"/>
        <dbReference type="EC" id="2.7.11.1"/>
    </reaction>
</comment>
<keyword evidence="11" id="KW-1133">Transmembrane helix</keyword>
<dbReference type="PATRIC" id="fig|479117.4.peg.9"/>
<keyword evidence="3 14" id="KW-0808">Transferase</keyword>
<evidence type="ECO:0000256" key="7">
    <source>
        <dbReference type="ARBA" id="ARBA00022840"/>
    </source>
</evidence>
<accession>A0A150HCU3</accession>
<dbReference type="EC" id="2.7.11.1" evidence="1"/>
<dbReference type="Proteomes" id="UP000243589">
    <property type="component" value="Unassembled WGS sequence"/>
</dbReference>
<evidence type="ECO:0000256" key="8">
    <source>
        <dbReference type="ARBA" id="ARBA00047899"/>
    </source>
</evidence>